<gene>
    <name evidence="7 10" type="primary">rnpA</name>
    <name evidence="10" type="ORF">DCD74_10255</name>
</gene>
<comment type="similarity">
    <text evidence="7">Belongs to the RnpA family.</text>
</comment>
<dbReference type="RefSeq" id="WP_112927221.1">
    <property type="nucleotide sequence ID" value="NZ_CP029556.1"/>
</dbReference>
<evidence type="ECO:0000256" key="7">
    <source>
        <dbReference type="HAMAP-Rule" id="MF_00227"/>
    </source>
</evidence>
<evidence type="ECO:0000256" key="1">
    <source>
        <dbReference type="ARBA" id="ARBA00002663"/>
    </source>
</evidence>
<reference evidence="11" key="1">
    <citation type="submission" date="2018-05" db="EMBL/GenBank/DDBJ databases">
        <title>Luteimonas pekinense sp. nov., isolated from human Meibomian gland secretions, Beijing, China.</title>
        <authorList>
            <person name="Wen T."/>
            <person name="Bai H."/>
            <person name="Lv H."/>
        </authorList>
    </citation>
    <scope>NUCLEOTIDE SEQUENCE [LARGE SCALE GENOMIC DNA]</scope>
    <source>
        <strain evidence="11">83-4</strain>
    </source>
</reference>
<name>A0A344J7J9_9GAMM</name>
<evidence type="ECO:0000256" key="6">
    <source>
        <dbReference type="ARBA" id="ARBA00022884"/>
    </source>
</evidence>
<comment type="catalytic activity">
    <reaction evidence="7">
        <text>Endonucleolytic cleavage of RNA, removing 5'-extranucleotides from tRNA precursor.</text>
        <dbReference type="EC" id="3.1.26.5"/>
    </reaction>
</comment>
<keyword evidence="6 7" id="KW-0694">RNA-binding</keyword>
<dbReference type="Gene3D" id="3.30.230.10">
    <property type="match status" value="1"/>
</dbReference>
<dbReference type="EMBL" id="CP029556">
    <property type="protein sequence ID" value="AXA85009.1"/>
    <property type="molecule type" value="Genomic_DNA"/>
</dbReference>
<evidence type="ECO:0000256" key="5">
    <source>
        <dbReference type="ARBA" id="ARBA00022801"/>
    </source>
</evidence>
<dbReference type="SUPFAM" id="SSF54211">
    <property type="entry name" value="Ribosomal protein S5 domain 2-like"/>
    <property type="match status" value="1"/>
</dbReference>
<dbReference type="InterPro" id="IPR000100">
    <property type="entry name" value="RNase_P"/>
</dbReference>
<evidence type="ECO:0000256" key="3">
    <source>
        <dbReference type="ARBA" id="ARBA00022722"/>
    </source>
</evidence>
<dbReference type="GO" id="GO:0004526">
    <property type="term" value="F:ribonuclease P activity"/>
    <property type="evidence" value="ECO:0007669"/>
    <property type="project" value="UniProtKB-UniRule"/>
</dbReference>
<dbReference type="KEGG" id="lue:DCD74_10255"/>
<comment type="function">
    <text evidence="1 7">RNaseP catalyzes the removal of the 5'-leader sequence from pre-tRNA to produce the mature 5'-terminus. It can also cleave other RNA substrates such as 4.5S RNA. The protein component plays an auxiliary but essential role in vivo by binding to the 5'-leader sequence and broadening the substrate specificity of the ribozyme.</text>
</comment>
<dbReference type="InterPro" id="IPR020568">
    <property type="entry name" value="Ribosomal_Su5_D2-typ_SF"/>
</dbReference>
<keyword evidence="3 7" id="KW-0540">Nuclease</keyword>
<organism evidence="10 11">
    <name type="scientific">Solilutibacter oculi</name>
    <dbReference type="NCBI Taxonomy" id="2698682"/>
    <lineage>
        <taxon>Bacteria</taxon>
        <taxon>Pseudomonadati</taxon>
        <taxon>Pseudomonadota</taxon>
        <taxon>Gammaproteobacteria</taxon>
        <taxon>Lysobacterales</taxon>
        <taxon>Lysobacteraceae</taxon>
        <taxon>Solilutibacter</taxon>
    </lineage>
</organism>
<evidence type="ECO:0000313" key="11">
    <source>
        <dbReference type="Proteomes" id="UP000251842"/>
    </source>
</evidence>
<dbReference type="PANTHER" id="PTHR33992">
    <property type="entry name" value="RIBONUCLEASE P PROTEIN COMPONENT"/>
    <property type="match status" value="1"/>
</dbReference>
<dbReference type="OrthoDB" id="9796422at2"/>
<dbReference type="HAMAP" id="MF_00227">
    <property type="entry name" value="RNase_P"/>
    <property type="match status" value="1"/>
</dbReference>
<dbReference type="GO" id="GO:0001682">
    <property type="term" value="P:tRNA 5'-leader removal"/>
    <property type="evidence" value="ECO:0007669"/>
    <property type="project" value="UniProtKB-UniRule"/>
</dbReference>
<dbReference type="GO" id="GO:0042781">
    <property type="term" value="F:3'-tRNA processing endoribonuclease activity"/>
    <property type="evidence" value="ECO:0007669"/>
    <property type="project" value="TreeGrafter"/>
</dbReference>
<keyword evidence="5 7" id="KW-0378">Hydrolase</keyword>
<dbReference type="GO" id="GO:0030677">
    <property type="term" value="C:ribonuclease P complex"/>
    <property type="evidence" value="ECO:0007669"/>
    <property type="project" value="TreeGrafter"/>
</dbReference>
<evidence type="ECO:0000256" key="2">
    <source>
        <dbReference type="ARBA" id="ARBA00022694"/>
    </source>
</evidence>
<dbReference type="InterPro" id="IPR014721">
    <property type="entry name" value="Ribsml_uS5_D2-typ_fold_subgr"/>
</dbReference>
<evidence type="ECO:0000256" key="9">
    <source>
        <dbReference type="SAM" id="MobiDB-lite"/>
    </source>
</evidence>
<keyword evidence="2 7" id="KW-0819">tRNA processing</keyword>
<keyword evidence="4 7" id="KW-0255">Endonuclease</keyword>
<protein>
    <recommendedName>
        <fullName evidence="7 8">Ribonuclease P protein component</fullName>
        <shortName evidence="7">RNase P protein</shortName>
        <shortName evidence="7">RNaseP protein</shortName>
        <ecNumber evidence="7 8">3.1.26.5</ecNumber>
    </recommendedName>
    <alternativeName>
        <fullName evidence="7">Protein C5</fullName>
    </alternativeName>
</protein>
<proteinExistence type="inferred from homology"/>
<feature type="compositionally biased region" description="Basic and acidic residues" evidence="9">
    <location>
        <begin position="139"/>
        <end position="150"/>
    </location>
</feature>
<keyword evidence="11" id="KW-1185">Reference proteome</keyword>
<dbReference type="EC" id="3.1.26.5" evidence="7 8"/>
<dbReference type="NCBIfam" id="TIGR00188">
    <property type="entry name" value="rnpA"/>
    <property type="match status" value="1"/>
</dbReference>
<dbReference type="PROSITE" id="PS00648">
    <property type="entry name" value="RIBONUCLEASE_P"/>
    <property type="match status" value="1"/>
</dbReference>
<dbReference type="GO" id="GO:0000049">
    <property type="term" value="F:tRNA binding"/>
    <property type="evidence" value="ECO:0007669"/>
    <property type="project" value="UniProtKB-UniRule"/>
</dbReference>
<dbReference type="Pfam" id="PF00825">
    <property type="entry name" value="Ribonuclease_P"/>
    <property type="match status" value="1"/>
</dbReference>
<evidence type="ECO:0000256" key="8">
    <source>
        <dbReference type="NCBIfam" id="TIGR00188"/>
    </source>
</evidence>
<dbReference type="InterPro" id="IPR020539">
    <property type="entry name" value="RNase_P_CS"/>
</dbReference>
<evidence type="ECO:0000256" key="4">
    <source>
        <dbReference type="ARBA" id="ARBA00022759"/>
    </source>
</evidence>
<dbReference type="Proteomes" id="UP000251842">
    <property type="component" value="Chromosome"/>
</dbReference>
<dbReference type="AlphaFoldDB" id="A0A344J7J9"/>
<sequence>MTPSAPARFPKTARVRLPAQYRRVFENARRVHHPAFTLHVAPPAETDAGATLGLAVSRKVDPHAVGRNRIKRVLRDAFRRHRALMAARALVVVAKPAAGKLDNAALASAFLDTLRRAGALPRPDATGTMRGDSLPQHPGPRDRPDMSTPE</sequence>
<feature type="region of interest" description="Disordered" evidence="9">
    <location>
        <begin position="120"/>
        <end position="150"/>
    </location>
</feature>
<dbReference type="PANTHER" id="PTHR33992:SF1">
    <property type="entry name" value="RIBONUCLEASE P PROTEIN COMPONENT"/>
    <property type="match status" value="1"/>
</dbReference>
<accession>A0A344J7J9</accession>
<evidence type="ECO:0000313" key="10">
    <source>
        <dbReference type="EMBL" id="AXA85009.1"/>
    </source>
</evidence>
<comment type="subunit">
    <text evidence="7">Consists of a catalytic RNA component (M1 or rnpB) and a protein subunit.</text>
</comment>